<dbReference type="GO" id="GO:0036297">
    <property type="term" value="P:interstrand cross-link repair"/>
    <property type="evidence" value="ECO:0007669"/>
    <property type="project" value="InterPro"/>
</dbReference>
<comment type="caution">
    <text evidence="1">The sequence shown here is derived from an EMBL/GenBank/DDBJ whole genome shotgun (WGS) entry which is preliminary data.</text>
</comment>
<dbReference type="AlphaFoldDB" id="A0AAP0X577"/>
<evidence type="ECO:0000313" key="2">
    <source>
        <dbReference type="Proteomes" id="UP001415857"/>
    </source>
</evidence>
<organism evidence="1 2">
    <name type="scientific">Liquidambar formosana</name>
    <name type="common">Formosan gum</name>
    <dbReference type="NCBI Taxonomy" id="63359"/>
    <lineage>
        <taxon>Eukaryota</taxon>
        <taxon>Viridiplantae</taxon>
        <taxon>Streptophyta</taxon>
        <taxon>Embryophyta</taxon>
        <taxon>Tracheophyta</taxon>
        <taxon>Spermatophyta</taxon>
        <taxon>Magnoliopsida</taxon>
        <taxon>eudicotyledons</taxon>
        <taxon>Gunneridae</taxon>
        <taxon>Pentapetalae</taxon>
        <taxon>Saxifragales</taxon>
        <taxon>Altingiaceae</taxon>
        <taxon>Liquidambar</taxon>
    </lineage>
</organism>
<dbReference type="GO" id="GO:0005634">
    <property type="term" value="C:nucleus"/>
    <property type="evidence" value="ECO:0007669"/>
    <property type="project" value="InterPro"/>
</dbReference>
<name>A0AAP0X577_LIQFO</name>
<sequence>MTLLRHSVQKLTCMVRTVRWLFLKLYLLHLLWGKEYRVPIFFSIECVAAVIVNWDLACANVNDIRLSKSAIIDVENQNRIFASGDELAFELVLQDLPSFTAVQRLKSHKHFIRDVKYNHTVSKGLLSCLSEDTLQLFRAGLS</sequence>
<proteinExistence type="predicted"/>
<dbReference type="PANTHER" id="PTHR16047">
    <property type="entry name" value="RFWD3 PROTEIN"/>
    <property type="match status" value="1"/>
</dbReference>
<dbReference type="InterPro" id="IPR037381">
    <property type="entry name" value="RFWD3"/>
</dbReference>
<protein>
    <submittedName>
        <fullName evidence="1">Uncharacterized protein</fullName>
    </submittedName>
</protein>
<dbReference type="Proteomes" id="UP001415857">
    <property type="component" value="Unassembled WGS sequence"/>
</dbReference>
<dbReference type="PANTHER" id="PTHR16047:SF13">
    <property type="entry name" value="E3 UBIQUITIN-PROTEIN LIGASE RFWD3"/>
    <property type="match status" value="1"/>
</dbReference>
<dbReference type="EMBL" id="JBBPBK010000002">
    <property type="protein sequence ID" value="KAK9289942.1"/>
    <property type="molecule type" value="Genomic_DNA"/>
</dbReference>
<dbReference type="GO" id="GO:0004842">
    <property type="term" value="F:ubiquitin-protein transferase activity"/>
    <property type="evidence" value="ECO:0007669"/>
    <property type="project" value="InterPro"/>
</dbReference>
<evidence type="ECO:0000313" key="1">
    <source>
        <dbReference type="EMBL" id="KAK9289942.1"/>
    </source>
</evidence>
<keyword evidence="2" id="KW-1185">Reference proteome</keyword>
<gene>
    <name evidence="1" type="ORF">L1049_008104</name>
</gene>
<dbReference type="GO" id="GO:0016567">
    <property type="term" value="P:protein ubiquitination"/>
    <property type="evidence" value="ECO:0007669"/>
    <property type="project" value="InterPro"/>
</dbReference>
<accession>A0AAP0X577</accession>
<reference evidence="1 2" key="1">
    <citation type="journal article" date="2024" name="Plant J.">
        <title>Genome sequences and population genomics reveal climatic adaptation and genomic divergence between two closely related sweetgum species.</title>
        <authorList>
            <person name="Xu W.Q."/>
            <person name="Ren C.Q."/>
            <person name="Zhang X.Y."/>
            <person name="Comes H.P."/>
            <person name="Liu X.H."/>
            <person name="Li Y.G."/>
            <person name="Kettle C.J."/>
            <person name="Jalonen R."/>
            <person name="Gaisberger H."/>
            <person name="Ma Y.Z."/>
            <person name="Qiu Y.X."/>
        </authorList>
    </citation>
    <scope>NUCLEOTIDE SEQUENCE [LARGE SCALE GENOMIC DNA]</scope>
    <source>
        <strain evidence="1">Hangzhou</strain>
    </source>
</reference>